<keyword evidence="2" id="KW-1185">Reference proteome</keyword>
<organism evidence="1 2">
    <name type="scientific">Spirochaeta lutea</name>
    <dbReference type="NCBI Taxonomy" id="1480694"/>
    <lineage>
        <taxon>Bacteria</taxon>
        <taxon>Pseudomonadati</taxon>
        <taxon>Spirochaetota</taxon>
        <taxon>Spirochaetia</taxon>
        <taxon>Spirochaetales</taxon>
        <taxon>Spirochaetaceae</taxon>
        <taxon>Spirochaeta</taxon>
    </lineage>
</organism>
<proteinExistence type="predicted"/>
<dbReference type="AlphaFoldDB" id="A0A098QWU5"/>
<name>A0A098QWU5_9SPIO</name>
<dbReference type="OrthoDB" id="368791at2"/>
<dbReference type="eggNOG" id="COG0467">
    <property type="taxonomic scope" value="Bacteria"/>
</dbReference>
<gene>
    <name evidence="1" type="ORF">DC28_08480</name>
</gene>
<dbReference type="EMBL" id="JNUP01000064">
    <property type="protein sequence ID" value="KGE71853.1"/>
    <property type="molecule type" value="Genomic_DNA"/>
</dbReference>
<dbReference type="RefSeq" id="WP_037547671.1">
    <property type="nucleotide sequence ID" value="NZ_JNUP01000064.1"/>
</dbReference>
<evidence type="ECO:0000313" key="1">
    <source>
        <dbReference type="EMBL" id="KGE71853.1"/>
    </source>
</evidence>
<evidence type="ECO:0000313" key="2">
    <source>
        <dbReference type="Proteomes" id="UP000029692"/>
    </source>
</evidence>
<accession>A0A098QWU5</accession>
<comment type="caution">
    <text evidence="1">The sequence shown here is derived from an EMBL/GenBank/DDBJ whole genome shotgun (WGS) entry which is preliminary data.</text>
</comment>
<dbReference type="Gene3D" id="3.40.50.300">
    <property type="entry name" value="P-loop containing nucleotide triphosphate hydrolases"/>
    <property type="match status" value="1"/>
</dbReference>
<dbReference type="STRING" id="1480694.DC28_08480"/>
<protein>
    <recommendedName>
        <fullName evidence="3">SF4 helicase domain-containing protein</fullName>
    </recommendedName>
</protein>
<dbReference type="SUPFAM" id="SSF52540">
    <property type="entry name" value="P-loop containing nucleoside triphosphate hydrolases"/>
    <property type="match status" value="1"/>
</dbReference>
<dbReference type="InterPro" id="IPR027417">
    <property type="entry name" value="P-loop_NTPase"/>
</dbReference>
<sequence length="229" mass="25490">MVKAELVKRSPLRIMEKSTRGGVEAGNIGVIASPRGVGKTACLVHIATDKLLQGKHVIHLSFAAKTDHIIDWYEAVYKEIATNRNLESAVEVHDELVKNRVILNFNQHDVTIDQIEKSIEALISEGHFAADLLVIDGYDFDKGSVGTFEALKGFAAKHNLTVWATADIEKNTGGIPKELSNFEQVLSVLIDLEDEKNHIKLNLRKDHDRIVDEDLHLILDSKTLLIAEE</sequence>
<reference evidence="1 2" key="1">
    <citation type="submission" date="2014-05" db="EMBL/GenBank/DDBJ databases">
        <title>De novo Genome Sequence of Spirocheata sp.</title>
        <authorList>
            <person name="Shivani Y."/>
            <person name="Subhash Y."/>
            <person name="Tushar L."/>
            <person name="Sasikala C."/>
            <person name="Ramana C.V."/>
        </authorList>
    </citation>
    <scope>NUCLEOTIDE SEQUENCE [LARGE SCALE GENOMIC DNA]</scope>
    <source>
        <strain evidence="1 2">JC230</strain>
    </source>
</reference>
<evidence type="ECO:0008006" key="3">
    <source>
        <dbReference type="Google" id="ProtNLM"/>
    </source>
</evidence>
<dbReference type="Proteomes" id="UP000029692">
    <property type="component" value="Unassembled WGS sequence"/>
</dbReference>